<dbReference type="Pfam" id="PF12697">
    <property type="entry name" value="Abhydrolase_6"/>
    <property type="match status" value="1"/>
</dbReference>
<comment type="caution">
    <text evidence="2">The sequence shown here is derived from an EMBL/GenBank/DDBJ whole genome shotgun (WGS) entry which is preliminary data.</text>
</comment>
<evidence type="ECO:0000313" key="4">
    <source>
        <dbReference type="Proteomes" id="UP000193907"/>
    </source>
</evidence>
<name>A0A1X1RVQ8_MYCCE</name>
<dbReference type="Proteomes" id="UP000193907">
    <property type="component" value="Unassembled WGS sequence"/>
</dbReference>
<evidence type="ECO:0000313" key="5">
    <source>
        <dbReference type="Proteomes" id="UP000230971"/>
    </source>
</evidence>
<dbReference type="EMBL" id="LQOM01000014">
    <property type="protein sequence ID" value="ORV18575.1"/>
    <property type="molecule type" value="Genomic_DNA"/>
</dbReference>
<dbReference type="AlphaFoldDB" id="A0A1X1RVQ8"/>
<dbReference type="RefSeq" id="WP_062540278.1">
    <property type="nucleotide sequence ID" value="NZ_BBUN01000188.1"/>
</dbReference>
<reference evidence="3 5" key="2">
    <citation type="journal article" date="2017" name="Infect. Genet. Evol.">
        <title>The new phylogeny of the genus Mycobacterium: The old and the news.</title>
        <authorList>
            <person name="Tortoli E."/>
            <person name="Fedrizzi T."/>
            <person name="Meehan C.J."/>
            <person name="Trovato A."/>
            <person name="Grottola A."/>
            <person name="Giacobazzi E."/>
            <person name="Serpini G.F."/>
            <person name="Tagliazucchi S."/>
            <person name="Fabio A."/>
            <person name="Bettua C."/>
            <person name="Bertorelli R."/>
            <person name="Frascaro F."/>
            <person name="De Sanctis V."/>
            <person name="Pecorari M."/>
            <person name="Jousson O."/>
            <person name="Segata N."/>
            <person name="Cirillo D.M."/>
        </authorList>
    </citation>
    <scope>NUCLEOTIDE SEQUENCE [LARGE SCALE GENOMIC DNA]</scope>
    <source>
        <strain evidence="3 5">NCTC 12882</strain>
    </source>
</reference>
<reference evidence="2 4" key="1">
    <citation type="submission" date="2016-01" db="EMBL/GenBank/DDBJ databases">
        <title>The new phylogeny of the genus Mycobacterium.</title>
        <authorList>
            <person name="Tarcisio F."/>
            <person name="Conor M."/>
            <person name="Antonella G."/>
            <person name="Elisabetta G."/>
            <person name="Giulia F.S."/>
            <person name="Sara T."/>
            <person name="Anna F."/>
            <person name="Clotilde B."/>
            <person name="Roberto B."/>
            <person name="Veronica D.S."/>
            <person name="Fabio R."/>
            <person name="Monica P."/>
            <person name="Olivier J."/>
            <person name="Enrico T."/>
            <person name="Nicola S."/>
        </authorList>
    </citation>
    <scope>NUCLEOTIDE SEQUENCE [LARGE SCALE GENOMIC DNA]</scope>
    <source>
        <strain evidence="2 4">DSM 44243</strain>
    </source>
</reference>
<dbReference type="SUPFAM" id="SSF53474">
    <property type="entry name" value="alpha/beta-Hydrolases"/>
    <property type="match status" value="1"/>
</dbReference>
<dbReference type="Gene3D" id="3.40.50.1820">
    <property type="entry name" value="alpha/beta hydrolase"/>
    <property type="match status" value="1"/>
</dbReference>
<dbReference type="Proteomes" id="UP000230971">
    <property type="component" value="Unassembled WGS sequence"/>
</dbReference>
<protein>
    <recommendedName>
        <fullName evidence="1">AB hydrolase-1 domain-containing protein</fullName>
    </recommendedName>
</protein>
<dbReference type="InterPro" id="IPR000073">
    <property type="entry name" value="AB_hydrolase_1"/>
</dbReference>
<dbReference type="STRING" id="28045.AWB95_03135"/>
<evidence type="ECO:0000259" key="1">
    <source>
        <dbReference type="Pfam" id="PF12697"/>
    </source>
</evidence>
<feature type="domain" description="AB hydrolase-1" evidence="1">
    <location>
        <begin position="148"/>
        <end position="397"/>
    </location>
</feature>
<dbReference type="OrthoDB" id="8871309at2"/>
<keyword evidence="4" id="KW-1185">Reference proteome</keyword>
<organism evidence="2 4">
    <name type="scientific">Mycobacterium celatum</name>
    <dbReference type="NCBI Taxonomy" id="28045"/>
    <lineage>
        <taxon>Bacteria</taxon>
        <taxon>Bacillati</taxon>
        <taxon>Actinomycetota</taxon>
        <taxon>Actinomycetes</taxon>
        <taxon>Mycobacteriales</taxon>
        <taxon>Mycobacteriaceae</taxon>
        <taxon>Mycobacterium</taxon>
    </lineage>
</organism>
<proteinExistence type="predicted"/>
<evidence type="ECO:0000313" key="2">
    <source>
        <dbReference type="EMBL" id="ORV18575.1"/>
    </source>
</evidence>
<dbReference type="InterPro" id="IPR029058">
    <property type="entry name" value="AB_hydrolase_fold"/>
</dbReference>
<evidence type="ECO:0000313" key="3">
    <source>
        <dbReference type="EMBL" id="PIB81027.1"/>
    </source>
</evidence>
<sequence>MQRSDIRAVGELAGEASAVLTALVRGMHAGIAERVFASIGPSAAPTRAVHNALAHGIYRGVDGGIRGAARAASAVASGVWGDDGDGELLARRRIAKTIAALNGVYGDQLADHGNKFADGMQIRHCGNPIPVTAESMATAFPTATGRVVVFLHGWCLTEWSWSRAPRAGDDGRSYGERLRDELGFTPVHLRYNTGLHISANGRALADLLNRLHAQWPVPVDELVLVGHSMGGLVIRSACHYGAQQQHRWTDAVSHVVCLGSPHLGADLEKGVNVASWAMARLPETRAIAGFLNTRSAGVKDLRFGSCLDEDWCDADPDEFLRDRCREVPFLPGATYHFVATTSAPALVGLVAGDYLVRPASASGRGKSRSIPFEPEHGLTLAGLHHFDLLNHPQVYAKLRDWIAQR</sequence>
<accession>A0A1X1RVQ8</accession>
<gene>
    <name evidence="2" type="ORF">AWB95_03135</name>
    <name evidence="3" type="ORF">CQY23_00560</name>
</gene>
<dbReference type="GO" id="GO:0003824">
    <property type="term" value="F:catalytic activity"/>
    <property type="evidence" value="ECO:0007669"/>
    <property type="project" value="UniProtKB-ARBA"/>
</dbReference>
<dbReference type="EMBL" id="PDKV01000001">
    <property type="protein sequence ID" value="PIB81027.1"/>
    <property type="molecule type" value="Genomic_DNA"/>
</dbReference>